<comment type="caution">
    <text evidence="2">The sequence shown here is derived from an EMBL/GenBank/DDBJ whole genome shotgun (WGS) entry which is preliminary data.</text>
</comment>
<dbReference type="InterPro" id="IPR011852">
    <property type="entry name" value="TRAP_TAXI"/>
</dbReference>
<reference evidence="2" key="1">
    <citation type="journal article" date="2023" name="J. Hazard. Mater.">
        <title>Anaerobic biodegradation of pyrene and benzo[a]pyrene by a new sulfate-reducing Desulforamulus aquiferis strain DSA.</title>
        <authorList>
            <person name="Zhang Z."/>
            <person name="Sun J."/>
            <person name="Gong X."/>
            <person name="Wang C."/>
            <person name="Wang H."/>
        </authorList>
    </citation>
    <scope>NUCLEOTIDE SEQUENCE</scope>
    <source>
        <strain evidence="2">DSA</strain>
    </source>
</reference>
<dbReference type="RefSeq" id="WP_304542915.1">
    <property type="nucleotide sequence ID" value="NZ_JARPTC010000015.1"/>
</dbReference>
<accession>A0AAW7ZE61</accession>
<evidence type="ECO:0000313" key="3">
    <source>
        <dbReference type="Proteomes" id="UP001172911"/>
    </source>
</evidence>
<proteinExistence type="predicted"/>
<dbReference type="CDD" id="cd13567">
    <property type="entry name" value="PBP2_TtGluBP"/>
    <property type="match status" value="1"/>
</dbReference>
<dbReference type="Proteomes" id="UP001172911">
    <property type="component" value="Unassembled WGS sequence"/>
</dbReference>
<dbReference type="Pfam" id="PF16868">
    <property type="entry name" value="NMT1_3"/>
    <property type="match status" value="1"/>
</dbReference>
<feature type="signal peptide" evidence="1">
    <location>
        <begin position="1"/>
        <end position="22"/>
    </location>
</feature>
<dbReference type="NCBIfam" id="TIGR02122">
    <property type="entry name" value="TRAP_TAXI"/>
    <property type="match status" value="1"/>
</dbReference>
<protein>
    <submittedName>
        <fullName evidence="2">TAXI family TRAP transporter solute-binding subunit</fullName>
    </submittedName>
</protein>
<evidence type="ECO:0000313" key="2">
    <source>
        <dbReference type="EMBL" id="MDO7787681.1"/>
    </source>
</evidence>
<reference evidence="2" key="2">
    <citation type="submission" date="2023-03" db="EMBL/GenBank/DDBJ databases">
        <authorList>
            <person name="Zhang Z."/>
        </authorList>
    </citation>
    <scope>NUCLEOTIDE SEQUENCE</scope>
    <source>
        <strain evidence="2">DSA</strain>
    </source>
</reference>
<dbReference type="AlphaFoldDB" id="A0AAW7ZE61"/>
<dbReference type="SUPFAM" id="SSF53850">
    <property type="entry name" value="Periplasmic binding protein-like II"/>
    <property type="match status" value="1"/>
</dbReference>
<organism evidence="2 3">
    <name type="scientific">Desulforamulus aquiferis</name>
    <dbReference type="NCBI Taxonomy" id="1397668"/>
    <lineage>
        <taxon>Bacteria</taxon>
        <taxon>Bacillati</taxon>
        <taxon>Bacillota</taxon>
        <taxon>Clostridia</taxon>
        <taxon>Eubacteriales</taxon>
        <taxon>Peptococcaceae</taxon>
        <taxon>Desulforamulus</taxon>
    </lineage>
</organism>
<dbReference type="Gene3D" id="3.40.190.10">
    <property type="entry name" value="Periplasmic binding protein-like II"/>
    <property type="match status" value="2"/>
</dbReference>
<name>A0AAW7ZE61_9FIRM</name>
<dbReference type="EMBL" id="JARPTC010000015">
    <property type="protein sequence ID" value="MDO7787681.1"/>
    <property type="molecule type" value="Genomic_DNA"/>
</dbReference>
<dbReference type="PANTHER" id="PTHR42941:SF1">
    <property type="entry name" value="SLL1037 PROTEIN"/>
    <property type="match status" value="1"/>
</dbReference>
<feature type="chain" id="PRO_5043689901" evidence="1">
    <location>
        <begin position="23"/>
        <end position="329"/>
    </location>
</feature>
<sequence>MKIFKKSLVMLLSISLLAMALAGCGSSQSGEQKEADKASVEKKFINIATGGTAGVYYPLGGAIAEILNKNIEGVNATAQTTGASAANVNLLNDGSVQVAFIQNDISYYATNGTELFADKKVDGLKCLATIYPETIQIVTLEKSGIKSIDELKGKRVAVGAAGSGVEANARQILEVNGITYNDITVQYLSFAEAANSLKDGNIDAAFLTAGFPTAAIQDIAAQHKVVLLPVADDAADKLIEKYPYYTKTTIPADAYPNQDADVNSVSVKAMLVVTDKMDDQTAYDITKAIFTNLESLKAAHNVGKFISKESAKDGISIPMHPGAEKYFNE</sequence>
<evidence type="ECO:0000256" key="1">
    <source>
        <dbReference type="SAM" id="SignalP"/>
    </source>
</evidence>
<keyword evidence="3" id="KW-1185">Reference proteome</keyword>
<keyword evidence="1" id="KW-0732">Signal</keyword>
<dbReference type="PANTHER" id="PTHR42941">
    <property type="entry name" value="SLL1037 PROTEIN"/>
    <property type="match status" value="1"/>
</dbReference>
<dbReference type="PROSITE" id="PS51257">
    <property type="entry name" value="PROKAR_LIPOPROTEIN"/>
    <property type="match status" value="1"/>
</dbReference>
<gene>
    <name evidence="2" type="ORF">P6N53_10675</name>
</gene>